<dbReference type="InterPro" id="IPR011600">
    <property type="entry name" value="Pept_C14_caspase"/>
</dbReference>
<feature type="compositionally biased region" description="Low complexity" evidence="1">
    <location>
        <begin position="14"/>
        <end position="31"/>
    </location>
</feature>
<feature type="transmembrane region" description="Helical" evidence="2">
    <location>
        <begin position="156"/>
        <end position="178"/>
    </location>
</feature>
<keyword evidence="2" id="KW-1133">Transmembrane helix</keyword>
<gene>
    <name evidence="4" type="ORF">ENT72_06770</name>
</gene>
<accession>A0A7C4RYS3</accession>
<comment type="caution">
    <text evidence="4">The sequence shown here is derived from an EMBL/GenBank/DDBJ whole genome shotgun (WGS) entry which is preliminary data.</text>
</comment>
<keyword evidence="2" id="KW-0472">Membrane</keyword>
<sequence>MDTQKQSKERLKIRNGSRNNDNLDSRNNNQKNNRHRTNIQNNRQTLQTNAPKRIHRRNNNNITPEIKAENDETIVQTQIPLAIYEILLSAYEPSLVGYIPAVIKALKVKEDKINIPTRNLKNNPKWQNVLELMKKGKIVITIGLWLKVGGEKMRKWFLATVILVIAFLLSSATTKVLIINVGKLEDGRIIALSGAVTDVNTFQKTILNVGIAKSENITLLENPSLGKFSAALNCFFTTIEPQDKLIFYYSGRGYSKDGKAYLVPSDANLDFIATTRCNLTDNLAKLLASTKSENIP</sequence>
<evidence type="ECO:0000256" key="2">
    <source>
        <dbReference type="SAM" id="Phobius"/>
    </source>
</evidence>
<feature type="compositionally biased region" description="Basic and acidic residues" evidence="1">
    <location>
        <begin position="1"/>
        <end position="12"/>
    </location>
</feature>
<evidence type="ECO:0000259" key="3">
    <source>
        <dbReference type="Pfam" id="PF00656"/>
    </source>
</evidence>
<evidence type="ECO:0000313" key="4">
    <source>
        <dbReference type="EMBL" id="HGU42599.1"/>
    </source>
</evidence>
<feature type="region of interest" description="Disordered" evidence="1">
    <location>
        <begin position="1"/>
        <end position="64"/>
    </location>
</feature>
<feature type="compositionally biased region" description="Polar residues" evidence="1">
    <location>
        <begin position="39"/>
        <end position="50"/>
    </location>
</feature>
<evidence type="ECO:0000256" key="1">
    <source>
        <dbReference type="SAM" id="MobiDB-lite"/>
    </source>
</evidence>
<proteinExistence type="predicted"/>
<protein>
    <recommendedName>
        <fullName evidence="3">Peptidase C14 caspase domain-containing protein</fullName>
    </recommendedName>
</protein>
<keyword evidence="2" id="KW-0812">Transmembrane</keyword>
<organism evidence="4">
    <name type="scientific">Fervidobacterium pennivorans</name>
    <dbReference type="NCBI Taxonomy" id="93466"/>
    <lineage>
        <taxon>Bacteria</taxon>
        <taxon>Thermotogati</taxon>
        <taxon>Thermotogota</taxon>
        <taxon>Thermotogae</taxon>
        <taxon>Thermotogales</taxon>
        <taxon>Fervidobacteriaceae</taxon>
        <taxon>Fervidobacterium</taxon>
    </lineage>
</organism>
<feature type="domain" description="Peptidase C14 caspase" evidence="3">
    <location>
        <begin position="175"/>
        <end position="279"/>
    </location>
</feature>
<dbReference type="AlphaFoldDB" id="A0A7C4RYS3"/>
<dbReference type="Pfam" id="PF00656">
    <property type="entry name" value="Peptidase_C14"/>
    <property type="match status" value="1"/>
</dbReference>
<reference evidence="4" key="1">
    <citation type="journal article" date="2020" name="mSystems">
        <title>Genome- and Community-Level Interaction Insights into Carbon Utilization and Element Cycling Functions of Hydrothermarchaeota in Hydrothermal Sediment.</title>
        <authorList>
            <person name="Zhou Z."/>
            <person name="Liu Y."/>
            <person name="Xu W."/>
            <person name="Pan J."/>
            <person name="Luo Z.H."/>
            <person name="Li M."/>
        </authorList>
    </citation>
    <scope>NUCLEOTIDE SEQUENCE [LARGE SCALE GENOMIC DNA]</scope>
    <source>
        <strain evidence="4">SpSt-604</strain>
    </source>
</reference>
<dbReference type="GO" id="GO:0004197">
    <property type="term" value="F:cysteine-type endopeptidase activity"/>
    <property type="evidence" value="ECO:0007669"/>
    <property type="project" value="InterPro"/>
</dbReference>
<dbReference type="Gene3D" id="3.40.50.1460">
    <property type="match status" value="1"/>
</dbReference>
<name>A0A7C4RYS3_FERPE</name>
<dbReference type="EMBL" id="DSZT01000214">
    <property type="protein sequence ID" value="HGU42599.1"/>
    <property type="molecule type" value="Genomic_DNA"/>
</dbReference>
<dbReference type="GO" id="GO:0006508">
    <property type="term" value="P:proteolysis"/>
    <property type="evidence" value="ECO:0007669"/>
    <property type="project" value="InterPro"/>
</dbReference>